<dbReference type="RefSeq" id="WP_084018044.1">
    <property type="nucleotide sequence ID" value="NZ_FWXS01000009.1"/>
</dbReference>
<evidence type="ECO:0000313" key="2">
    <source>
        <dbReference type="Proteomes" id="UP000192393"/>
    </source>
</evidence>
<keyword evidence="2" id="KW-1185">Reference proteome</keyword>
<protein>
    <submittedName>
        <fullName evidence="1">Uncharacterized protein</fullName>
    </submittedName>
</protein>
<proteinExistence type="predicted"/>
<sequence>MILSELENISIEKRDNHLVVSLLLILQTNGNGFFFIRCLDVLLMKKKPPEPFHSHPSGQVKTINSNGSFNLSGTIGFTTSDDVSWAGDKVKYQFDMGGKTVNVYNSTGVIAIIPFENFGKK</sequence>
<evidence type="ECO:0000313" key="1">
    <source>
        <dbReference type="EMBL" id="SMC81049.1"/>
    </source>
</evidence>
<reference evidence="1 2" key="1">
    <citation type="submission" date="2017-04" db="EMBL/GenBank/DDBJ databases">
        <authorList>
            <person name="Afonso C.L."/>
            <person name="Miller P.J."/>
            <person name="Scott M.A."/>
            <person name="Spackman E."/>
            <person name="Goraichik I."/>
            <person name="Dimitrov K.M."/>
            <person name="Suarez D.L."/>
            <person name="Swayne D.E."/>
        </authorList>
    </citation>
    <scope>NUCLEOTIDE SEQUENCE [LARGE SCALE GENOMIC DNA]</scope>
    <source>
        <strain evidence="1 2">CGMCC 1.12708</strain>
    </source>
</reference>
<accession>A0A1W2C772</accession>
<dbReference type="Proteomes" id="UP000192393">
    <property type="component" value="Unassembled WGS sequence"/>
</dbReference>
<gene>
    <name evidence="1" type="ORF">SAMN06296427_1099</name>
</gene>
<organism evidence="1 2">
    <name type="scientific">Moheibacter sediminis</name>
    <dbReference type="NCBI Taxonomy" id="1434700"/>
    <lineage>
        <taxon>Bacteria</taxon>
        <taxon>Pseudomonadati</taxon>
        <taxon>Bacteroidota</taxon>
        <taxon>Flavobacteriia</taxon>
        <taxon>Flavobacteriales</taxon>
        <taxon>Weeksellaceae</taxon>
        <taxon>Moheibacter</taxon>
    </lineage>
</organism>
<dbReference type="EMBL" id="FWXS01000009">
    <property type="protein sequence ID" value="SMC81049.1"/>
    <property type="molecule type" value="Genomic_DNA"/>
</dbReference>
<name>A0A1W2C772_9FLAO</name>
<dbReference type="AlphaFoldDB" id="A0A1W2C772"/>
<dbReference type="STRING" id="1434700.SAMN06296427_1099"/>